<proteinExistence type="predicted"/>
<dbReference type="RefSeq" id="WP_198504382.1">
    <property type="nucleotide sequence ID" value="NZ_CP065959.1"/>
</dbReference>
<name>A0A7T4U1N9_9ACTN</name>
<feature type="compositionally biased region" description="Basic and acidic residues" evidence="1">
    <location>
        <begin position="566"/>
        <end position="578"/>
    </location>
</feature>
<sequence>MPATVHHDPLGVEFVFPDGQRLTCPLGGTEDDALAAELACGLPGLVHPLGQVAAPRTAKRYVRDLRKLVTGLTALGLSGGLGTVTSPMLVRHWLASSPSHVMGSRWLLLSVADATGVIPQPVVHSITGRLVKKVPKSTPIQPYTEGEWRRLLEALRSVVAQAWSAHREARNLAAAGCHPADGGLSRENVAWLLVREGPLSAEEFGVLTGCSPANKWAAVHVRQLKDALYPTSITLAAHRLLFAAYCGVVPDGIADLGLGDVSWAGESTVLLDYVKKRRGKESSTLTDRAVRLLERWLDLTSLLRAKAPDDLREELWLRTRRRRKTSEHPRVFLIDRIEMNSRRQWAQWQLVHLTGVQGDDGNALPIDSRRVRTTYLNQLSRGGWTGATTIDPNHTPAVEGDHYLSALTPAQREAVEQIVEDGQADILRKAETPMVLTDEETARFAADLPQQARRLGVAAGALAALLGGERDVFTASCKDQLAGLHGPKGKPCPARPWVCLLCPLALFMPRHVPNLLRLRAFFSRQFRLMTTAEFMAVFGPYADRLEREVLPRFPDALLETAAGEVAHTDAEIPLRPEESTEPEEDR</sequence>
<feature type="region of interest" description="Disordered" evidence="1">
    <location>
        <begin position="562"/>
        <end position="586"/>
    </location>
</feature>
<evidence type="ECO:0000313" key="3">
    <source>
        <dbReference type="Proteomes" id="UP000596130"/>
    </source>
</evidence>
<dbReference type="Proteomes" id="UP000596130">
    <property type="component" value="Chromosome"/>
</dbReference>
<evidence type="ECO:0000256" key="1">
    <source>
        <dbReference type="SAM" id="MobiDB-lite"/>
    </source>
</evidence>
<gene>
    <name evidence="2" type="ORF">I8755_33385</name>
</gene>
<dbReference type="EMBL" id="CP065959">
    <property type="protein sequence ID" value="QQC92717.1"/>
    <property type="molecule type" value="Genomic_DNA"/>
</dbReference>
<accession>A0A7T4U1N9</accession>
<evidence type="ECO:0000313" key="2">
    <source>
        <dbReference type="EMBL" id="QQC92717.1"/>
    </source>
</evidence>
<protein>
    <submittedName>
        <fullName evidence="2">Uncharacterized protein</fullName>
    </submittedName>
</protein>
<organism evidence="2 3">
    <name type="scientific">Streptomyces alfalfae</name>
    <dbReference type="NCBI Taxonomy" id="1642299"/>
    <lineage>
        <taxon>Bacteria</taxon>
        <taxon>Bacillati</taxon>
        <taxon>Actinomycetota</taxon>
        <taxon>Actinomycetes</taxon>
        <taxon>Kitasatosporales</taxon>
        <taxon>Streptomycetaceae</taxon>
        <taxon>Streptomyces</taxon>
    </lineage>
</organism>
<reference evidence="2 3" key="1">
    <citation type="submission" date="2020-12" db="EMBL/GenBank/DDBJ databases">
        <title>Identification and biosynthesis of polyene macrolides produced by Streptomyces alfalfae Men-myco-93-63.</title>
        <authorList>
            <person name="Liu D."/>
            <person name="Li Y."/>
            <person name="Liu L."/>
            <person name="Han X."/>
            <person name="Shen F."/>
        </authorList>
    </citation>
    <scope>NUCLEOTIDE SEQUENCE [LARGE SCALE GENOMIC DNA]</scope>
    <source>
        <strain evidence="2 3">Men-myco-93-63</strain>
    </source>
</reference>
<dbReference type="AlphaFoldDB" id="A0A7T4U1N9"/>